<dbReference type="PANTHER" id="PTHR30290:SF10">
    <property type="entry name" value="PERIPLASMIC OLIGOPEPTIDE-BINDING PROTEIN-RELATED"/>
    <property type="match status" value="1"/>
</dbReference>
<dbReference type="GO" id="GO:0030288">
    <property type="term" value="C:outer membrane-bounded periplasmic space"/>
    <property type="evidence" value="ECO:0007669"/>
    <property type="project" value="UniProtKB-ARBA"/>
</dbReference>
<comment type="caution">
    <text evidence="7">The sequence shown here is derived from an EMBL/GenBank/DDBJ whole genome shotgun (WGS) entry which is preliminary data.</text>
</comment>
<dbReference type="AlphaFoldDB" id="A0A0K8NYQ2"/>
<evidence type="ECO:0000256" key="4">
    <source>
        <dbReference type="ARBA" id="ARBA00022729"/>
    </source>
</evidence>
<evidence type="ECO:0000313" key="8">
    <source>
        <dbReference type="Proteomes" id="UP000037660"/>
    </source>
</evidence>
<name>A0A0K8NYQ2_PISS1</name>
<dbReference type="PIRSF" id="PIRSF002741">
    <property type="entry name" value="MppA"/>
    <property type="match status" value="1"/>
</dbReference>
<dbReference type="GO" id="GO:0015833">
    <property type="term" value="P:peptide transport"/>
    <property type="evidence" value="ECO:0007669"/>
    <property type="project" value="TreeGrafter"/>
</dbReference>
<reference evidence="8" key="1">
    <citation type="submission" date="2015-07" db="EMBL/GenBank/DDBJ databases">
        <title>Discovery of a poly(ethylene terephthalate assimilation.</title>
        <authorList>
            <person name="Yoshida S."/>
            <person name="Hiraga K."/>
            <person name="Takehana T."/>
            <person name="Taniguchi I."/>
            <person name="Yamaji H."/>
            <person name="Maeda Y."/>
            <person name="Toyohara K."/>
            <person name="Miyamoto K."/>
            <person name="Kimura Y."/>
            <person name="Oda K."/>
        </authorList>
    </citation>
    <scope>NUCLEOTIDE SEQUENCE [LARGE SCALE GENOMIC DNA]</scope>
    <source>
        <strain evidence="8">NBRC 110686 / TISTR 2288 / 201-F6</strain>
    </source>
</reference>
<comment type="similarity">
    <text evidence="2">Belongs to the bacterial solute-binding protein 5 family.</text>
</comment>
<evidence type="ECO:0000256" key="3">
    <source>
        <dbReference type="ARBA" id="ARBA00022448"/>
    </source>
</evidence>
<protein>
    <submittedName>
        <fullName evidence="7">Dipeptide-binding ABC transporter, periplasmic substrate-binding component</fullName>
    </submittedName>
</protein>
<dbReference type="SUPFAM" id="SSF53850">
    <property type="entry name" value="Periplasmic binding protein-like II"/>
    <property type="match status" value="1"/>
</dbReference>
<dbReference type="Pfam" id="PF00496">
    <property type="entry name" value="SBP_bac_5"/>
    <property type="match status" value="1"/>
</dbReference>
<dbReference type="PROSITE" id="PS51318">
    <property type="entry name" value="TAT"/>
    <property type="match status" value="1"/>
</dbReference>
<keyword evidence="8" id="KW-1185">Reference proteome</keyword>
<dbReference type="STRING" id="1547922.ISF6_1200"/>
<comment type="subcellular location">
    <subcellularLocation>
        <location evidence="1">Cell envelope</location>
    </subcellularLocation>
</comment>
<evidence type="ECO:0000313" key="7">
    <source>
        <dbReference type="EMBL" id="GAP35429.1"/>
    </source>
</evidence>
<dbReference type="RefSeq" id="WP_082368108.1">
    <property type="nucleotide sequence ID" value="NZ_BBYR01000022.1"/>
</dbReference>
<gene>
    <name evidence="7" type="ORF">ISF6_1200</name>
</gene>
<sequence length="604" mass="67482">MATRAQNPARRRWLLAAGLPALAGWAGAAGAARAGGPPGTLRLAFSTPETGFDPTRVVDLNSSLVCAAIFEPPLTYDLLARPVRLRPQTAAALPEVSADHRSLTFRIRPGIFFADHPAFGGRPRELVAQDYVYTVKRYYDPRLNAENVYFFENAKILDLAGLREQARRSGRPLDVDREVEGIRALDRYTFRVRLAEPAPRVVHLFANATLTGAIAREVVEAHGEDIAAHPVGTGPFRLAAWRRASQVVLERNPGFREQRWEAEPAPDDAEGQRMAQRLRGRRLPLVDRIEVNVIEETQPRWLAFANGDLDVLELPPEYAPIAVPNGVLAPHLARRGVRLRRQQQADMTMSYFNMDDPLVGGLAPEKVALRRAVALAYDNAADLRLIRNGQGIVAESTLVPHTSGYDPAYRSEMGRHDRARAMALLDLYGYVDRDGDGWREQPDGRPLVLRLASLPDQRSRAINALWRKQMAAVGLRIVFDVASWPELLKKGRAGQLMMWGFSWTATSPDGGFFLGIGYGPNAAESNDARFALPAFDRLFEQQAVLPDGPQRQALMRRAQDLLVAYMPYKVHLHRIVNDLSQPRVDGYVRHPFMRDLWRYVALDG</sequence>
<dbReference type="Gene3D" id="3.40.190.10">
    <property type="entry name" value="Periplasmic binding protein-like II"/>
    <property type="match status" value="1"/>
</dbReference>
<dbReference type="Proteomes" id="UP000037660">
    <property type="component" value="Unassembled WGS sequence"/>
</dbReference>
<feature type="domain" description="Solute-binding protein family 5" evidence="6">
    <location>
        <begin position="85"/>
        <end position="521"/>
    </location>
</feature>
<dbReference type="InterPro" id="IPR039424">
    <property type="entry name" value="SBP_5"/>
</dbReference>
<accession>A0A0K8NYQ2</accession>
<evidence type="ECO:0000259" key="6">
    <source>
        <dbReference type="Pfam" id="PF00496"/>
    </source>
</evidence>
<dbReference type="GO" id="GO:0043190">
    <property type="term" value="C:ATP-binding cassette (ABC) transporter complex"/>
    <property type="evidence" value="ECO:0007669"/>
    <property type="project" value="InterPro"/>
</dbReference>
<keyword evidence="4 5" id="KW-0732">Signal</keyword>
<dbReference type="InterPro" id="IPR030678">
    <property type="entry name" value="Peptide/Ni-bd"/>
</dbReference>
<reference evidence="7 8" key="2">
    <citation type="journal article" date="2016" name="Science">
        <title>A bacterium that degrades and assimilates poly(ethylene terephthalate).</title>
        <authorList>
            <person name="Yoshida S."/>
            <person name="Hiraga K."/>
            <person name="Takehana T."/>
            <person name="Taniguchi I."/>
            <person name="Yamaji H."/>
            <person name="Maeda Y."/>
            <person name="Toyohara K."/>
            <person name="Miyamoto K."/>
            <person name="Kimura Y."/>
            <person name="Oda K."/>
        </authorList>
    </citation>
    <scope>NUCLEOTIDE SEQUENCE [LARGE SCALE GENOMIC DNA]</scope>
    <source>
        <strain evidence="8">NBRC 110686 / TISTR 2288 / 201-F6</strain>
    </source>
</reference>
<feature type="chain" id="PRO_5005513507" evidence="5">
    <location>
        <begin position="29"/>
        <end position="604"/>
    </location>
</feature>
<evidence type="ECO:0000256" key="5">
    <source>
        <dbReference type="SAM" id="SignalP"/>
    </source>
</evidence>
<evidence type="ECO:0000256" key="1">
    <source>
        <dbReference type="ARBA" id="ARBA00004196"/>
    </source>
</evidence>
<dbReference type="InterPro" id="IPR006311">
    <property type="entry name" value="TAT_signal"/>
</dbReference>
<evidence type="ECO:0000256" key="2">
    <source>
        <dbReference type="ARBA" id="ARBA00005695"/>
    </source>
</evidence>
<proteinExistence type="inferred from homology"/>
<organism evidence="7 8">
    <name type="scientific">Piscinibacter sakaiensis</name>
    <name type="common">Ideonella sakaiensis</name>
    <dbReference type="NCBI Taxonomy" id="1547922"/>
    <lineage>
        <taxon>Bacteria</taxon>
        <taxon>Pseudomonadati</taxon>
        <taxon>Pseudomonadota</taxon>
        <taxon>Betaproteobacteria</taxon>
        <taxon>Burkholderiales</taxon>
        <taxon>Sphaerotilaceae</taxon>
        <taxon>Piscinibacter</taxon>
    </lineage>
</organism>
<feature type="signal peptide" evidence="5">
    <location>
        <begin position="1"/>
        <end position="28"/>
    </location>
</feature>
<dbReference type="OrthoDB" id="9801912at2"/>
<dbReference type="Gene3D" id="3.10.105.10">
    <property type="entry name" value="Dipeptide-binding Protein, Domain 3"/>
    <property type="match status" value="1"/>
</dbReference>
<dbReference type="PANTHER" id="PTHR30290">
    <property type="entry name" value="PERIPLASMIC BINDING COMPONENT OF ABC TRANSPORTER"/>
    <property type="match status" value="1"/>
</dbReference>
<dbReference type="EMBL" id="BBYR01000022">
    <property type="protein sequence ID" value="GAP35429.1"/>
    <property type="molecule type" value="Genomic_DNA"/>
</dbReference>
<dbReference type="InterPro" id="IPR000914">
    <property type="entry name" value="SBP_5_dom"/>
</dbReference>
<keyword evidence="3" id="KW-0813">Transport</keyword>
<dbReference type="GO" id="GO:1904680">
    <property type="term" value="F:peptide transmembrane transporter activity"/>
    <property type="evidence" value="ECO:0007669"/>
    <property type="project" value="TreeGrafter"/>
</dbReference>